<dbReference type="OrthoDB" id="41724at2"/>
<gene>
    <name evidence="3" type="ORF">DEW08_19540</name>
</gene>
<dbReference type="PANTHER" id="PTHR43752:SF2">
    <property type="entry name" value="BNR_ASP-BOX REPEAT FAMILY PROTEIN"/>
    <property type="match status" value="1"/>
</dbReference>
<dbReference type="EMBL" id="CP029354">
    <property type="protein sequence ID" value="AWK88289.1"/>
    <property type="molecule type" value="Genomic_DNA"/>
</dbReference>
<dbReference type="RefSeq" id="WP_109330413.1">
    <property type="nucleotide sequence ID" value="NZ_CP029354.1"/>
</dbReference>
<keyword evidence="3" id="KW-0378">Hydrolase</keyword>
<evidence type="ECO:0000256" key="1">
    <source>
        <dbReference type="SAM" id="MobiDB-lite"/>
    </source>
</evidence>
<reference evidence="4" key="1">
    <citation type="submission" date="2018-05" db="EMBL/GenBank/DDBJ databases">
        <title>Azospirillum thermophila sp. nov., a novel isolated from hot spring.</title>
        <authorList>
            <person name="Zhao Z."/>
        </authorList>
    </citation>
    <scope>NUCLEOTIDE SEQUENCE [LARGE SCALE GENOMIC DNA]</scope>
    <source>
        <strain evidence="4">CFH 70021</strain>
    </source>
</reference>
<feature type="region of interest" description="Disordered" evidence="1">
    <location>
        <begin position="297"/>
        <end position="317"/>
    </location>
</feature>
<dbReference type="KEGG" id="azz:DEW08_19540"/>
<dbReference type="PANTHER" id="PTHR43752">
    <property type="entry name" value="BNR/ASP-BOX REPEAT FAMILY PROTEIN"/>
    <property type="match status" value="1"/>
</dbReference>
<evidence type="ECO:0000259" key="2">
    <source>
        <dbReference type="Pfam" id="PF13088"/>
    </source>
</evidence>
<dbReference type="InterPro" id="IPR036278">
    <property type="entry name" value="Sialidase_sf"/>
</dbReference>
<dbReference type="SUPFAM" id="SSF50939">
    <property type="entry name" value="Sialidases"/>
    <property type="match status" value="1"/>
</dbReference>
<feature type="compositionally biased region" description="Basic and acidic residues" evidence="1">
    <location>
        <begin position="297"/>
        <end position="310"/>
    </location>
</feature>
<evidence type="ECO:0000313" key="3">
    <source>
        <dbReference type="EMBL" id="AWK88289.1"/>
    </source>
</evidence>
<accession>A0A2S2CUZ2</accession>
<proteinExistence type="predicted"/>
<feature type="domain" description="Sialidase" evidence="2">
    <location>
        <begin position="49"/>
        <end position="374"/>
    </location>
</feature>
<protein>
    <submittedName>
        <fullName evidence="3">Glycosyl hydrolase</fullName>
    </submittedName>
</protein>
<dbReference type="CDD" id="cd15482">
    <property type="entry name" value="Sialidase_non-viral"/>
    <property type="match status" value="1"/>
</dbReference>
<dbReference type="GO" id="GO:0016787">
    <property type="term" value="F:hydrolase activity"/>
    <property type="evidence" value="ECO:0007669"/>
    <property type="project" value="UniProtKB-KW"/>
</dbReference>
<dbReference type="InterPro" id="IPR011040">
    <property type="entry name" value="Sialidase"/>
</dbReference>
<sequence length="393" mass="43005">MTDVATLADTLPQDGVLRPNPVAAGATVALIPSPCVQNHAANLLELPNGDMACVWFGGTQEGIPDISIWFSRLRRGAGAWSPAVKLSDDPTRSEQNPVLFLAPDGRLWLLWTAQINGRQDTAIVRHRISTDGGESWGPIETLIGTPGTFIRQPVIVAGDGTWLLPVFLCRTEPGIAWVGDDDVSAVEISRDQGRSWSRTEVPSSLGAVHMNIVPLGGAEMVALYRSRWADHVRCSRSRDGGLSWSAPEDTALPNNNSSIQAIRLADGRLAMVHNWASRLDARERRLSLYDEIEDAEAGKARETAPGDDRPTAFWGAPRAPMTLSVSDDGGRTWRRALDIEDGDGFCLSNNSREDKNRELSYPSIRQSADGRIHVAYTWFRKAIKHVSFAPDIL</sequence>
<evidence type="ECO:0000313" key="4">
    <source>
        <dbReference type="Proteomes" id="UP000245629"/>
    </source>
</evidence>
<dbReference type="Proteomes" id="UP000245629">
    <property type="component" value="Chromosome 3"/>
</dbReference>
<dbReference type="AlphaFoldDB" id="A0A2S2CUZ2"/>
<keyword evidence="4" id="KW-1185">Reference proteome</keyword>
<organism evidence="3 4">
    <name type="scientific">Azospirillum thermophilum</name>
    <dbReference type="NCBI Taxonomy" id="2202148"/>
    <lineage>
        <taxon>Bacteria</taxon>
        <taxon>Pseudomonadati</taxon>
        <taxon>Pseudomonadota</taxon>
        <taxon>Alphaproteobacteria</taxon>
        <taxon>Rhodospirillales</taxon>
        <taxon>Azospirillaceae</taxon>
        <taxon>Azospirillum</taxon>
    </lineage>
</organism>
<dbReference type="Pfam" id="PF13088">
    <property type="entry name" value="BNR_2"/>
    <property type="match status" value="1"/>
</dbReference>
<name>A0A2S2CUZ2_9PROT</name>
<dbReference type="Gene3D" id="2.120.10.10">
    <property type="match status" value="1"/>
</dbReference>